<reference evidence="4" key="1">
    <citation type="journal article" date="2019" name="Int. J. Syst. Evol. Microbiol.">
        <title>The Global Catalogue of Microorganisms (GCM) 10K type strain sequencing project: providing services to taxonomists for standard genome sequencing and annotation.</title>
        <authorList>
            <consortium name="The Broad Institute Genomics Platform"/>
            <consortium name="The Broad Institute Genome Sequencing Center for Infectious Disease"/>
            <person name="Wu L."/>
            <person name="Ma J."/>
        </authorList>
    </citation>
    <scope>NUCLEOTIDE SEQUENCE [LARGE SCALE GENOMIC DNA]</scope>
    <source>
        <strain evidence="4">JCM 14924</strain>
    </source>
</reference>
<evidence type="ECO:0000256" key="1">
    <source>
        <dbReference type="ARBA" id="ARBA00007169"/>
    </source>
</evidence>
<keyword evidence="3" id="KW-0378">Hydrolase</keyword>
<dbReference type="EMBL" id="BAAAOQ010000012">
    <property type="protein sequence ID" value="GAA2197892.1"/>
    <property type="molecule type" value="Genomic_DNA"/>
</dbReference>
<accession>A0ABP5NIG9</accession>
<dbReference type="InterPro" id="IPR001031">
    <property type="entry name" value="Thioesterase"/>
</dbReference>
<evidence type="ECO:0000259" key="2">
    <source>
        <dbReference type="Pfam" id="PF00975"/>
    </source>
</evidence>
<evidence type="ECO:0000313" key="4">
    <source>
        <dbReference type="Proteomes" id="UP001501391"/>
    </source>
</evidence>
<dbReference type="InterPro" id="IPR012223">
    <property type="entry name" value="TEII"/>
</dbReference>
<comment type="caution">
    <text evidence="3">The sequence shown here is derived from an EMBL/GenBank/DDBJ whole genome shotgun (WGS) entry which is preliminary data.</text>
</comment>
<organism evidence="3 4">
    <name type="scientific">Streptomyces bangladeshensis</name>
    <dbReference type="NCBI Taxonomy" id="295352"/>
    <lineage>
        <taxon>Bacteria</taxon>
        <taxon>Bacillati</taxon>
        <taxon>Actinomycetota</taxon>
        <taxon>Actinomycetes</taxon>
        <taxon>Kitasatosporales</taxon>
        <taxon>Streptomycetaceae</taxon>
        <taxon>Streptomyces</taxon>
    </lineage>
</organism>
<dbReference type="RefSeq" id="WP_059256079.1">
    <property type="nucleotide sequence ID" value="NZ_BAAAOQ010000012.1"/>
</dbReference>
<feature type="domain" description="Thioesterase" evidence="2">
    <location>
        <begin position="21"/>
        <end position="239"/>
    </location>
</feature>
<dbReference type="PANTHER" id="PTHR11487:SF0">
    <property type="entry name" value="S-ACYL FATTY ACID SYNTHASE THIOESTERASE, MEDIUM CHAIN"/>
    <property type="match status" value="1"/>
</dbReference>
<dbReference type="SUPFAM" id="SSF53474">
    <property type="entry name" value="alpha/beta-Hydrolases"/>
    <property type="match status" value="1"/>
</dbReference>
<dbReference type="Gene3D" id="3.40.50.1820">
    <property type="entry name" value="alpha/beta hydrolase"/>
    <property type="match status" value="1"/>
</dbReference>
<proteinExistence type="inferred from homology"/>
<sequence>MTSAGRWFHRPVDRPAARIRLVGLPYAGGGAAVFRTWTEALAPDVEPVWVRLPGRESRLRETPLSDWDALVGAFGRALMRHVPSPYVLFGHSMGGMLAYETATAALSRPPERVVISACRAPDVARALPAIHRLPGPEFAAALRDLGGAPEEVLASPGLFRLLEPALRADVRLAETWPAHPPRPVPVPVTAVWGDADQVAPRSAVRAWRHLASGGFRGHEVTGGHFFLSDPSAGVVDLVNRELGAAG</sequence>
<gene>
    <name evidence="3" type="ORF">GCM10009787_38290</name>
</gene>
<protein>
    <submittedName>
        <fullName evidence="3">Alpha/beta fold hydrolase</fullName>
    </submittedName>
</protein>
<dbReference type="Pfam" id="PF00975">
    <property type="entry name" value="Thioesterase"/>
    <property type="match status" value="1"/>
</dbReference>
<evidence type="ECO:0000313" key="3">
    <source>
        <dbReference type="EMBL" id="GAA2197892.1"/>
    </source>
</evidence>
<dbReference type="InterPro" id="IPR029058">
    <property type="entry name" value="AB_hydrolase_fold"/>
</dbReference>
<name>A0ABP5NIG9_9ACTN</name>
<dbReference type="GO" id="GO:0016787">
    <property type="term" value="F:hydrolase activity"/>
    <property type="evidence" value="ECO:0007669"/>
    <property type="project" value="UniProtKB-KW"/>
</dbReference>
<comment type="similarity">
    <text evidence="1">Belongs to the thioesterase family.</text>
</comment>
<keyword evidence="4" id="KW-1185">Reference proteome</keyword>
<dbReference type="PANTHER" id="PTHR11487">
    <property type="entry name" value="THIOESTERASE"/>
    <property type="match status" value="1"/>
</dbReference>
<dbReference type="Proteomes" id="UP001501391">
    <property type="component" value="Unassembled WGS sequence"/>
</dbReference>